<dbReference type="Proteomes" id="UP000317122">
    <property type="component" value="Unassembled WGS sequence"/>
</dbReference>
<accession>A0A562MLG9</accession>
<proteinExistence type="predicted"/>
<reference evidence="1 2" key="1">
    <citation type="journal article" date="2015" name="Stand. Genomic Sci.">
        <title>Genomic Encyclopedia of Bacterial and Archaeal Type Strains, Phase III: the genomes of soil and plant-associated and newly described type strains.</title>
        <authorList>
            <person name="Whitman W.B."/>
            <person name="Woyke T."/>
            <person name="Klenk H.P."/>
            <person name="Zhou Y."/>
            <person name="Lilburn T.G."/>
            <person name="Beck B.J."/>
            <person name="De Vos P."/>
            <person name="Vandamme P."/>
            <person name="Eisen J.A."/>
            <person name="Garrity G."/>
            <person name="Hugenholtz P."/>
            <person name="Kyrpides N.C."/>
        </authorList>
    </citation>
    <scope>NUCLEOTIDE SEQUENCE [LARGE SCALE GENOMIC DNA]</scope>
    <source>
        <strain evidence="1 2">CGMCC 1.2546</strain>
    </source>
</reference>
<evidence type="ECO:0000313" key="2">
    <source>
        <dbReference type="Proteomes" id="UP000317122"/>
    </source>
</evidence>
<organism evidence="1 2">
    <name type="scientific">Mesorhizobium tianshanense</name>
    <dbReference type="NCBI Taxonomy" id="39844"/>
    <lineage>
        <taxon>Bacteria</taxon>
        <taxon>Pseudomonadati</taxon>
        <taxon>Pseudomonadota</taxon>
        <taxon>Alphaproteobacteria</taxon>
        <taxon>Hyphomicrobiales</taxon>
        <taxon>Phyllobacteriaceae</taxon>
        <taxon>Mesorhizobium</taxon>
    </lineage>
</organism>
<dbReference type="SUPFAM" id="SSF50129">
    <property type="entry name" value="GroES-like"/>
    <property type="match status" value="1"/>
</dbReference>
<dbReference type="AlphaFoldDB" id="A0A562MLG9"/>
<sequence length="49" mass="5402">MTDARKVIVEKPGGPEVMSLVSENVPPPKEGEVTIRQTAIGFNFIDIYQ</sequence>
<protein>
    <submittedName>
        <fullName evidence="1">NADPH2:quinone reductase</fullName>
    </submittedName>
</protein>
<dbReference type="Gene3D" id="3.90.180.10">
    <property type="entry name" value="Medium-chain alcohol dehydrogenases, catalytic domain"/>
    <property type="match status" value="1"/>
</dbReference>
<keyword evidence="2" id="KW-1185">Reference proteome</keyword>
<dbReference type="EMBL" id="VLKT01000075">
    <property type="protein sequence ID" value="TWI20759.1"/>
    <property type="molecule type" value="Genomic_DNA"/>
</dbReference>
<dbReference type="InterPro" id="IPR011032">
    <property type="entry name" value="GroES-like_sf"/>
</dbReference>
<gene>
    <name evidence="1" type="ORF">IQ26_06923</name>
</gene>
<evidence type="ECO:0000313" key="1">
    <source>
        <dbReference type="EMBL" id="TWI20759.1"/>
    </source>
</evidence>
<feature type="non-terminal residue" evidence="1">
    <location>
        <position position="49"/>
    </location>
</feature>
<comment type="caution">
    <text evidence="1">The sequence shown here is derived from an EMBL/GenBank/DDBJ whole genome shotgun (WGS) entry which is preliminary data.</text>
</comment>
<name>A0A562MLG9_9HYPH</name>